<dbReference type="Gene3D" id="2.30.110.10">
    <property type="entry name" value="Electron Transport, Fmn-binding Protein, Chain A"/>
    <property type="match status" value="1"/>
</dbReference>
<feature type="domain" description="GntR C-terminal" evidence="6">
    <location>
        <begin position="242"/>
        <end position="367"/>
    </location>
</feature>
<dbReference type="PANTHER" id="PTHR30466">
    <property type="entry name" value="FLAVIN REDUCTASE"/>
    <property type="match status" value="1"/>
</dbReference>
<dbReference type="InterPro" id="IPR002563">
    <property type="entry name" value="Flavin_Rdtase-like_dom"/>
</dbReference>
<protein>
    <recommendedName>
        <fullName evidence="10">FCD domain-containing protein</fullName>
    </recommendedName>
</protein>
<dbReference type="InterPro" id="IPR050268">
    <property type="entry name" value="NADH-dep_flavin_reductase"/>
</dbReference>
<comment type="caution">
    <text evidence="8">The sequence shown here is derived from an EMBL/GenBank/DDBJ whole genome shotgun (WGS) entry which is preliminary data.</text>
</comment>
<evidence type="ECO:0000313" key="9">
    <source>
        <dbReference type="Proteomes" id="UP001500752"/>
    </source>
</evidence>
<evidence type="ECO:0000259" key="7">
    <source>
        <dbReference type="SMART" id="SM00903"/>
    </source>
</evidence>
<accession>A0ABP7C248</accession>
<dbReference type="Gene3D" id="1.20.120.530">
    <property type="entry name" value="GntR ligand-binding domain-like"/>
    <property type="match status" value="1"/>
</dbReference>
<comment type="similarity">
    <text evidence="1">Belongs to the non-flavoprotein flavin reductase family.</text>
</comment>
<dbReference type="Proteomes" id="UP001500752">
    <property type="component" value="Unassembled WGS sequence"/>
</dbReference>
<organism evidence="8 9">
    <name type="scientific">Arthrobacter ginkgonis</name>
    <dbReference type="NCBI Taxonomy" id="1630594"/>
    <lineage>
        <taxon>Bacteria</taxon>
        <taxon>Bacillati</taxon>
        <taxon>Actinomycetota</taxon>
        <taxon>Actinomycetes</taxon>
        <taxon>Micrococcales</taxon>
        <taxon>Micrococcaceae</taxon>
        <taxon>Arthrobacter</taxon>
    </lineage>
</organism>
<evidence type="ECO:0000256" key="5">
    <source>
        <dbReference type="ARBA" id="ARBA00023163"/>
    </source>
</evidence>
<reference evidence="9" key="1">
    <citation type="journal article" date="2019" name="Int. J. Syst. Evol. Microbiol.">
        <title>The Global Catalogue of Microorganisms (GCM) 10K type strain sequencing project: providing services to taxonomists for standard genome sequencing and annotation.</title>
        <authorList>
            <consortium name="The Broad Institute Genomics Platform"/>
            <consortium name="The Broad Institute Genome Sequencing Center for Infectious Disease"/>
            <person name="Wu L."/>
            <person name="Ma J."/>
        </authorList>
    </citation>
    <scope>NUCLEOTIDE SEQUENCE [LARGE SCALE GENOMIC DNA]</scope>
    <source>
        <strain evidence="9">JCM 30742</strain>
    </source>
</reference>
<evidence type="ECO:0000256" key="1">
    <source>
        <dbReference type="ARBA" id="ARBA00008898"/>
    </source>
</evidence>
<dbReference type="InterPro" id="IPR012349">
    <property type="entry name" value="Split_barrel_FMN-bd"/>
</dbReference>
<keyword evidence="2" id="KW-0560">Oxidoreductase</keyword>
<evidence type="ECO:0000256" key="4">
    <source>
        <dbReference type="ARBA" id="ARBA00023125"/>
    </source>
</evidence>
<dbReference type="SUPFAM" id="SSF48008">
    <property type="entry name" value="GntR ligand-binding domain-like"/>
    <property type="match status" value="1"/>
</dbReference>
<feature type="domain" description="Flavin reductase like" evidence="7">
    <location>
        <begin position="22"/>
        <end position="165"/>
    </location>
</feature>
<evidence type="ECO:0000256" key="2">
    <source>
        <dbReference type="ARBA" id="ARBA00023002"/>
    </source>
</evidence>
<dbReference type="InterPro" id="IPR011711">
    <property type="entry name" value="GntR_C"/>
</dbReference>
<evidence type="ECO:0008006" key="10">
    <source>
        <dbReference type="Google" id="ProtNLM"/>
    </source>
</evidence>
<dbReference type="RefSeq" id="WP_345149612.1">
    <property type="nucleotide sequence ID" value="NZ_BAABEO010000009.1"/>
</dbReference>
<name>A0ABP7C248_9MICC</name>
<dbReference type="SMART" id="SM00903">
    <property type="entry name" value="Flavin_Reduct"/>
    <property type="match status" value="1"/>
</dbReference>
<keyword evidence="5" id="KW-0804">Transcription</keyword>
<evidence type="ECO:0000259" key="6">
    <source>
        <dbReference type="SMART" id="SM00895"/>
    </source>
</evidence>
<dbReference type="EMBL" id="BAABEO010000009">
    <property type="protein sequence ID" value="GAA3677178.1"/>
    <property type="molecule type" value="Genomic_DNA"/>
</dbReference>
<keyword evidence="3" id="KW-0805">Transcription regulation</keyword>
<dbReference type="SUPFAM" id="SSF50475">
    <property type="entry name" value="FMN-binding split barrel"/>
    <property type="match status" value="1"/>
</dbReference>
<dbReference type="InterPro" id="IPR008920">
    <property type="entry name" value="TF_FadR/GntR_C"/>
</dbReference>
<dbReference type="SMART" id="SM00895">
    <property type="entry name" value="FCD"/>
    <property type="match status" value="1"/>
</dbReference>
<dbReference type="Pfam" id="PF01613">
    <property type="entry name" value="Flavin_Reduct"/>
    <property type="match status" value="1"/>
</dbReference>
<keyword evidence="4" id="KW-0238">DNA-binding</keyword>
<proteinExistence type="inferred from homology"/>
<sequence length="383" mass="41093">MEPHALPAAPAAFDQDVFRQVVGHFASGVAVITTALDGQLYGTTASAVSSLSMDPPMMLTCLNQSSSTHDAVATAGAYAINILAADQRDLAMKFGRKGPDKFDGVPYRLSDHGGVPLLGGALASMTCVVTEAPRGGTHSVFFGRVVEADFAQGQPLAYYRGAFGRLEPVQELNAYTKVRQWVLARRTPLGRDLDISTLVGEMQAEPDDVFNALVKLSAEGLVARRQDGAFMPAPITADFSDNLYDGRATIEIGVVASRIHDLDRKLVDELAGIAEAMGHERADGGASLRGFLELHSRFHQLLIAASGSTQLVDSYQRLSIAGVWGEAWNDIDWRARLDHGHVVRLAAALRDKDADAAIAAVHDYTAQAKRFARIAIESRGGRV</sequence>
<evidence type="ECO:0000313" key="8">
    <source>
        <dbReference type="EMBL" id="GAA3677178.1"/>
    </source>
</evidence>
<evidence type="ECO:0000256" key="3">
    <source>
        <dbReference type="ARBA" id="ARBA00023015"/>
    </source>
</evidence>
<gene>
    <name evidence="8" type="ORF">GCM10023081_14330</name>
</gene>
<keyword evidence="9" id="KW-1185">Reference proteome</keyword>
<dbReference type="Pfam" id="PF07729">
    <property type="entry name" value="FCD"/>
    <property type="match status" value="1"/>
</dbReference>
<dbReference type="PANTHER" id="PTHR30466:SF11">
    <property type="entry name" value="FLAVIN-DEPENDENT MONOOXYGENASE, REDUCTASE SUBUNIT HSAB"/>
    <property type="match status" value="1"/>
</dbReference>